<dbReference type="eggNOG" id="COG1091">
    <property type="taxonomic scope" value="Bacteria"/>
</dbReference>
<dbReference type="CDD" id="cd05254">
    <property type="entry name" value="dTDP_HR_like_SDR_e"/>
    <property type="match status" value="1"/>
</dbReference>
<dbReference type="Proteomes" id="UP000006860">
    <property type="component" value="Chromosome"/>
</dbReference>
<comment type="function">
    <text evidence="6">Catalyzes the reduction of dTDP-6-deoxy-L-lyxo-4-hexulose to yield dTDP-L-rhamnose.</text>
</comment>
<dbReference type="AlphaFoldDB" id="F0SP04"/>
<dbReference type="GO" id="GO:0019305">
    <property type="term" value="P:dTDP-rhamnose biosynthetic process"/>
    <property type="evidence" value="ECO:0007669"/>
    <property type="project" value="UniProtKB-UniPathway"/>
</dbReference>
<organism evidence="8 9">
    <name type="scientific">Rubinisphaera brasiliensis (strain ATCC 49424 / DSM 5305 / JCM 21570 / IAM 15109 / NBRC 103401 / IFAM 1448)</name>
    <name type="common">Planctomyces brasiliensis</name>
    <dbReference type="NCBI Taxonomy" id="756272"/>
    <lineage>
        <taxon>Bacteria</taxon>
        <taxon>Pseudomonadati</taxon>
        <taxon>Planctomycetota</taxon>
        <taxon>Planctomycetia</taxon>
        <taxon>Planctomycetales</taxon>
        <taxon>Planctomycetaceae</taxon>
        <taxon>Rubinisphaera</taxon>
    </lineage>
</organism>
<dbReference type="PANTHER" id="PTHR10491">
    <property type="entry name" value="DTDP-4-DEHYDRORHAMNOSE REDUCTASE"/>
    <property type="match status" value="1"/>
</dbReference>
<dbReference type="NCBIfam" id="TIGR01214">
    <property type="entry name" value="rmlD"/>
    <property type="match status" value="1"/>
</dbReference>
<evidence type="ECO:0000256" key="5">
    <source>
        <dbReference type="ARBA" id="ARBA00048200"/>
    </source>
</evidence>
<reference evidence="9" key="1">
    <citation type="submission" date="2011-02" db="EMBL/GenBank/DDBJ databases">
        <title>The complete genome of Planctomyces brasiliensis DSM 5305.</title>
        <authorList>
            <person name="Lucas S."/>
            <person name="Copeland A."/>
            <person name="Lapidus A."/>
            <person name="Bruce D."/>
            <person name="Goodwin L."/>
            <person name="Pitluck S."/>
            <person name="Kyrpides N."/>
            <person name="Mavromatis K."/>
            <person name="Pagani I."/>
            <person name="Ivanova N."/>
            <person name="Ovchinnikova G."/>
            <person name="Lu M."/>
            <person name="Detter J.C."/>
            <person name="Han C."/>
            <person name="Land M."/>
            <person name="Hauser L."/>
            <person name="Markowitz V."/>
            <person name="Cheng J.-F."/>
            <person name="Hugenholtz P."/>
            <person name="Woyke T."/>
            <person name="Wu D."/>
            <person name="Tindall B."/>
            <person name="Pomrenke H.G."/>
            <person name="Brambilla E."/>
            <person name="Klenk H.-P."/>
            <person name="Eisen J.A."/>
        </authorList>
    </citation>
    <scope>NUCLEOTIDE SEQUENCE [LARGE SCALE GENOMIC DNA]</scope>
    <source>
        <strain evidence="9">ATCC 49424 / DSM 5305 / JCM 21570 / NBRC 103401 / IFAM 1448</strain>
    </source>
</reference>
<evidence type="ECO:0000313" key="9">
    <source>
        <dbReference type="Proteomes" id="UP000006860"/>
    </source>
</evidence>
<dbReference type="HOGENOM" id="CLU_045518_1_2_0"/>
<sequence>MPATLILGVRGQLGTALHARMPQAIGLGRAELNVDDLDNLAHTLDEHQPQQIINCTAWNQVDLAETETAAAFHTNALVPRALARYCQQRECRLVHVSTDYVFGGNANPGRGWTEDDRPIPSSVYGSSKLAGENFVLTECPAAQVIRTCGLYGFGGNGNFVTTMLKLARAGRSLKVVDDQICTPTLVEDLAVAIEALLASSEPGLFHVTNRGHSSWFEFAQQIFSLADVQADLSPVSSAEYGAAARRPAWSVLDCSRFERVTGQTLPTLDDALGRFLSEHDTVD</sequence>
<evidence type="ECO:0000256" key="6">
    <source>
        <dbReference type="RuleBase" id="RU364082"/>
    </source>
</evidence>
<evidence type="ECO:0000256" key="2">
    <source>
        <dbReference type="ARBA" id="ARBA00010944"/>
    </source>
</evidence>
<dbReference type="EMBL" id="CP002546">
    <property type="protein sequence ID" value="ADY60080.1"/>
    <property type="molecule type" value="Genomic_DNA"/>
</dbReference>
<dbReference type="RefSeq" id="WP_013628804.1">
    <property type="nucleotide sequence ID" value="NC_015174.1"/>
</dbReference>
<accession>F0SP04</accession>
<evidence type="ECO:0000259" key="7">
    <source>
        <dbReference type="Pfam" id="PF04321"/>
    </source>
</evidence>
<dbReference type="Pfam" id="PF04321">
    <property type="entry name" value="RmlD_sub_bind"/>
    <property type="match status" value="1"/>
</dbReference>
<dbReference type="InterPro" id="IPR029903">
    <property type="entry name" value="RmlD-like-bd"/>
</dbReference>
<evidence type="ECO:0000313" key="8">
    <source>
        <dbReference type="EMBL" id="ADY60080.1"/>
    </source>
</evidence>
<dbReference type="Gene3D" id="3.90.25.10">
    <property type="entry name" value="UDP-galactose 4-epimerase, domain 1"/>
    <property type="match status" value="1"/>
</dbReference>
<keyword evidence="6" id="KW-0521">NADP</keyword>
<evidence type="ECO:0000256" key="4">
    <source>
        <dbReference type="ARBA" id="ARBA00017099"/>
    </source>
</evidence>
<comment type="pathway">
    <text evidence="1 6">Carbohydrate biosynthesis; dTDP-L-rhamnose biosynthesis.</text>
</comment>
<protein>
    <recommendedName>
        <fullName evidence="4 6">dTDP-4-dehydrorhamnose reductase</fullName>
        <ecNumber evidence="3 6">1.1.1.133</ecNumber>
    </recommendedName>
</protein>
<evidence type="ECO:0000256" key="1">
    <source>
        <dbReference type="ARBA" id="ARBA00004781"/>
    </source>
</evidence>
<keyword evidence="6 8" id="KW-0560">Oxidoreductase</keyword>
<dbReference type="SUPFAM" id="SSF51735">
    <property type="entry name" value="NAD(P)-binding Rossmann-fold domains"/>
    <property type="match status" value="1"/>
</dbReference>
<feature type="domain" description="RmlD-like substrate binding" evidence="7">
    <location>
        <begin position="4"/>
        <end position="278"/>
    </location>
</feature>
<dbReference type="PANTHER" id="PTHR10491:SF4">
    <property type="entry name" value="METHIONINE ADENOSYLTRANSFERASE 2 SUBUNIT BETA"/>
    <property type="match status" value="1"/>
</dbReference>
<comment type="similarity">
    <text evidence="2 6">Belongs to the dTDP-4-dehydrorhamnose reductase family.</text>
</comment>
<comment type="catalytic activity">
    <reaction evidence="5">
        <text>dTDP-beta-L-rhamnose + NADP(+) = dTDP-4-dehydro-beta-L-rhamnose + NADPH + H(+)</text>
        <dbReference type="Rhea" id="RHEA:21796"/>
        <dbReference type="ChEBI" id="CHEBI:15378"/>
        <dbReference type="ChEBI" id="CHEBI:57510"/>
        <dbReference type="ChEBI" id="CHEBI:57783"/>
        <dbReference type="ChEBI" id="CHEBI:58349"/>
        <dbReference type="ChEBI" id="CHEBI:62830"/>
        <dbReference type="EC" id="1.1.1.133"/>
    </reaction>
</comment>
<evidence type="ECO:0000256" key="3">
    <source>
        <dbReference type="ARBA" id="ARBA00012929"/>
    </source>
</evidence>
<dbReference type="KEGG" id="pbs:Plabr_2479"/>
<dbReference type="InterPro" id="IPR036291">
    <property type="entry name" value="NAD(P)-bd_dom_sf"/>
</dbReference>
<dbReference type="GO" id="GO:0005829">
    <property type="term" value="C:cytosol"/>
    <property type="evidence" value="ECO:0007669"/>
    <property type="project" value="TreeGrafter"/>
</dbReference>
<dbReference type="EC" id="1.1.1.133" evidence="3 6"/>
<proteinExistence type="inferred from homology"/>
<name>F0SP04_RUBBR</name>
<keyword evidence="9" id="KW-1185">Reference proteome</keyword>
<dbReference type="Gene3D" id="3.40.50.720">
    <property type="entry name" value="NAD(P)-binding Rossmann-like Domain"/>
    <property type="match status" value="1"/>
</dbReference>
<dbReference type="GO" id="GO:0008831">
    <property type="term" value="F:dTDP-4-dehydrorhamnose reductase activity"/>
    <property type="evidence" value="ECO:0007669"/>
    <property type="project" value="UniProtKB-EC"/>
</dbReference>
<dbReference type="STRING" id="756272.Plabr_2479"/>
<gene>
    <name evidence="8" type="ordered locus">Plabr_2479</name>
</gene>
<dbReference type="UniPathway" id="UPA00124"/>
<dbReference type="InterPro" id="IPR005913">
    <property type="entry name" value="dTDP_dehydrorham_reduct"/>
</dbReference>